<evidence type="ECO:0000313" key="1">
    <source>
        <dbReference type="EMBL" id="QDV05434.1"/>
    </source>
</evidence>
<evidence type="ECO:0000313" key="2">
    <source>
        <dbReference type="Proteomes" id="UP000320390"/>
    </source>
</evidence>
<keyword evidence="2" id="KW-1185">Reference proteome</keyword>
<protein>
    <submittedName>
        <fullName evidence="1">Uncharacterized protein</fullName>
    </submittedName>
</protein>
<reference evidence="1 2" key="1">
    <citation type="submission" date="2019-02" db="EMBL/GenBank/DDBJ databases">
        <title>Deep-cultivation of Planctomycetes and their phenomic and genomic characterization uncovers novel biology.</title>
        <authorList>
            <person name="Wiegand S."/>
            <person name="Jogler M."/>
            <person name="Boedeker C."/>
            <person name="Pinto D."/>
            <person name="Vollmers J."/>
            <person name="Rivas-Marin E."/>
            <person name="Kohn T."/>
            <person name="Peeters S.H."/>
            <person name="Heuer A."/>
            <person name="Rast P."/>
            <person name="Oberbeckmann S."/>
            <person name="Bunk B."/>
            <person name="Jeske O."/>
            <person name="Meyerdierks A."/>
            <person name="Storesund J.E."/>
            <person name="Kallscheuer N."/>
            <person name="Luecker S."/>
            <person name="Lage O.M."/>
            <person name="Pohl T."/>
            <person name="Merkel B.J."/>
            <person name="Hornburger P."/>
            <person name="Mueller R.-W."/>
            <person name="Bruemmer F."/>
            <person name="Labrenz M."/>
            <person name="Spormann A.M."/>
            <person name="Op den Camp H."/>
            <person name="Overmann J."/>
            <person name="Amann R."/>
            <person name="Jetten M.S.M."/>
            <person name="Mascher T."/>
            <person name="Medema M.H."/>
            <person name="Devos D.P."/>
            <person name="Kaster A.-K."/>
            <person name="Ovreas L."/>
            <person name="Rohde M."/>
            <person name="Galperin M.Y."/>
            <person name="Jogler C."/>
        </authorList>
    </citation>
    <scope>NUCLEOTIDE SEQUENCE [LARGE SCALE GENOMIC DNA]</scope>
    <source>
        <strain evidence="1 2">Poly30</strain>
    </source>
</reference>
<dbReference type="EMBL" id="CP036434">
    <property type="protein sequence ID" value="QDV05434.1"/>
    <property type="molecule type" value="Genomic_DNA"/>
</dbReference>
<name>A0A518EMW5_9BACT</name>
<sequence>MDETISMRTPWIQLLVPIPLSIVLCLSGISCSQDNEAREETADSASSSAVLTGEWSLGKPLTSEQITDIVGDKVPRFGDLEPGTLPAKGPLAVRFPNFTEFTFEDVSGWTLSVNKGQEGPKRAPYLQLVATRGSERHVVDDQSAGNNELTIDGKTRSGTGFLLLKSEELRSYSSSNILLELREQLEAPGSSDD</sequence>
<dbReference type="AlphaFoldDB" id="A0A518EMW5"/>
<accession>A0A518EMW5</accession>
<gene>
    <name evidence="1" type="ORF">Poly30_09310</name>
</gene>
<proteinExistence type="predicted"/>
<dbReference type="Proteomes" id="UP000320390">
    <property type="component" value="Chromosome"/>
</dbReference>
<organism evidence="1 2">
    <name type="scientific">Saltatorellus ferox</name>
    <dbReference type="NCBI Taxonomy" id="2528018"/>
    <lineage>
        <taxon>Bacteria</taxon>
        <taxon>Pseudomonadati</taxon>
        <taxon>Planctomycetota</taxon>
        <taxon>Planctomycetia</taxon>
        <taxon>Planctomycetia incertae sedis</taxon>
        <taxon>Saltatorellus</taxon>
    </lineage>
</organism>